<dbReference type="OrthoDB" id="3647at2759"/>
<proteinExistence type="predicted"/>
<gene>
    <name evidence="3" type="ORF">GALMADRAFT_240367</name>
</gene>
<dbReference type="InterPro" id="IPR029063">
    <property type="entry name" value="SAM-dependent_MTases_sf"/>
</dbReference>
<dbReference type="AlphaFoldDB" id="A0A067TSR0"/>
<evidence type="ECO:0000256" key="1">
    <source>
        <dbReference type="ARBA" id="ARBA00022679"/>
    </source>
</evidence>
<dbReference type="SUPFAM" id="SSF53335">
    <property type="entry name" value="S-adenosyl-L-methionine-dependent methyltransferases"/>
    <property type="match status" value="1"/>
</dbReference>
<organism evidence="3 4">
    <name type="scientific">Galerina marginata (strain CBS 339.88)</name>
    <dbReference type="NCBI Taxonomy" id="685588"/>
    <lineage>
        <taxon>Eukaryota</taxon>
        <taxon>Fungi</taxon>
        <taxon>Dikarya</taxon>
        <taxon>Basidiomycota</taxon>
        <taxon>Agaricomycotina</taxon>
        <taxon>Agaricomycetes</taxon>
        <taxon>Agaricomycetidae</taxon>
        <taxon>Agaricales</taxon>
        <taxon>Agaricineae</taxon>
        <taxon>Strophariaceae</taxon>
        <taxon>Galerina</taxon>
    </lineage>
</organism>
<feature type="compositionally biased region" description="Basic and acidic residues" evidence="2">
    <location>
        <begin position="15"/>
        <end position="40"/>
    </location>
</feature>
<dbReference type="Pfam" id="PF13489">
    <property type="entry name" value="Methyltransf_23"/>
    <property type="match status" value="1"/>
</dbReference>
<feature type="compositionally biased region" description="Basic residues" evidence="2">
    <location>
        <begin position="1"/>
        <end position="14"/>
    </location>
</feature>
<dbReference type="GO" id="GO:0016740">
    <property type="term" value="F:transferase activity"/>
    <property type="evidence" value="ECO:0007669"/>
    <property type="project" value="UniProtKB-KW"/>
</dbReference>
<evidence type="ECO:0008006" key="5">
    <source>
        <dbReference type="Google" id="ProtNLM"/>
    </source>
</evidence>
<sequence length="247" mass="27281">MSEHERHHHEHQHVHHGEEHSHDYSTANKEHFNKPASNEEHPKWVELAKRSAGAILQRYPFDEESTTVMDFACNAGLLSREIAGHTKLLIGVDISQTPVDIFNKHVSNQGIPPEEMRAVCVELKGEEGELDGLKFDVITCSASYHHFDDINKITKTLAFFLKPGGILFVVDVTPKEASGSSSSSSSSLFPEQYQHVVAHQHGISQEAIKAAFDGAGLNSFTFEPFSTVTIHDKEGTIFVAKGEKASA</sequence>
<evidence type="ECO:0000256" key="2">
    <source>
        <dbReference type="SAM" id="MobiDB-lite"/>
    </source>
</evidence>
<dbReference type="STRING" id="685588.A0A067TSR0"/>
<accession>A0A067TSR0</accession>
<dbReference type="CDD" id="cd02440">
    <property type="entry name" value="AdoMet_MTases"/>
    <property type="match status" value="1"/>
</dbReference>
<dbReference type="Gene3D" id="3.40.50.150">
    <property type="entry name" value="Vaccinia Virus protein VP39"/>
    <property type="match status" value="1"/>
</dbReference>
<dbReference type="PANTHER" id="PTHR43861">
    <property type="entry name" value="TRANS-ACONITATE 2-METHYLTRANSFERASE-RELATED"/>
    <property type="match status" value="1"/>
</dbReference>
<keyword evidence="4" id="KW-1185">Reference proteome</keyword>
<protein>
    <recommendedName>
        <fullName evidence="5">Methyltransferase domain-containing protein</fullName>
    </recommendedName>
</protein>
<name>A0A067TSR0_GALM3</name>
<feature type="region of interest" description="Disordered" evidence="2">
    <location>
        <begin position="1"/>
        <end position="40"/>
    </location>
</feature>
<dbReference type="PANTHER" id="PTHR43861:SF3">
    <property type="entry name" value="PUTATIVE (AFU_ORTHOLOGUE AFUA_2G14390)-RELATED"/>
    <property type="match status" value="1"/>
</dbReference>
<keyword evidence="1" id="KW-0808">Transferase</keyword>
<evidence type="ECO:0000313" key="3">
    <source>
        <dbReference type="EMBL" id="KDR81973.1"/>
    </source>
</evidence>
<reference evidence="4" key="1">
    <citation type="journal article" date="2014" name="Proc. Natl. Acad. Sci. U.S.A.">
        <title>Extensive sampling of basidiomycete genomes demonstrates inadequacy of the white-rot/brown-rot paradigm for wood decay fungi.</title>
        <authorList>
            <person name="Riley R."/>
            <person name="Salamov A.A."/>
            <person name="Brown D.W."/>
            <person name="Nagy L.G."/>
            <person name="Floudas D."/>
            <person name="Held B.W."/>
            <person name="Levasseur A."/>
            <person name="Lombard V."/>
            <person name="Morin E."/>
            <person name="Otillar R."/>
            <person name="Lindquist E.A."/>
            <person name="Sun H."/>
            <person name="LaButti K.M."/>
            <person name="Schmutz J."/>
            <person name="Jabbour D."/>
            <person name="Luo H."/>
            <person name="Baker S.E."/>
            <person name="Pisabarro A.G."/>
            <person name="Walton J.D."/>
            <person name="Blanchette R.A."/>
            <person name="Henrissat B."/>
            <person name="Martin F."/>
            <person name="Cullen D."/>
            <person name="Hibbett D.S."/>
            <person name="Grigoriev I.V."/>
        </authorList>
    </citation>
    <scope>NUCLEOTIDE SEQUENCE [LARGE SCALE GENOMIC DNA]</scope>
    <source>
        <strain evidence="4">CBS 339.88</strain>
    </source>
</reference>
<dbReference type="Proteomes" id="UP000027222">
    <property type="component" value="Unassembled WGS sequence"/>
</dbReference>
<evidence type="ECO:0000313" key="4">
    <source>
        <dbReference type="Proteomes" id="UP000027222"/>
    </source>
</evidence>
<dbReference type="EMBL" id="KL142370">
    <property type="protein sequence ID" value="KDR81973.1"/>
    <property type="molecule type" value="Genomic_DNA"/>
</dbReference>
<dbReference type="HOGENOM" id="CLU_037990_1_1_1"/>